<keyword evidence="1" id="KW-0732">Signal</keyword>
<dbReference type="EMBL" id="JBHSQB010000004">
    <property type="protein sequence ID" value="MFC6095663.1"/>
    <property type="molecule type" value="Genomic_DNA"/>
</dbReference>
<evidence type="ECO:0000313" key="3">
    <source>
        <dbReference type="Proteomes" id="UP001596287"/>
    </source>
</evidence>
<dbReference type="RefSeq" id="WP_379790318.1">
    <property type="nucleotide sequence ID" value="NZ_JBHSQB010000004.1"/>
</dbReference>
<keyword evidence="3" id="KW-1185">Reference proteome</keyword>
<accession>A0ABW1PJG0</accession>
<proteinExistence type="predicted"/>
<feature type="chain" id="PRO_5046990065" evidence="1">
    <location>
        <begin position="21"/>
        <end position="330"/>
    </location>
</feature>
<name>A0ABW1PJG0_9FLAO</name>
<dbReference type="Proteomes" id="UP001596287">
    <property type="component" value="Unassembled WGS sequence"/>
</dbReference>
<organism evidence="2 3">
    <name type="scientific">Flavobacterium qiangtangense</name>
    <dbReference type="NCBI Taxonomy" id="1442595"/>
    <lineage>
        <taxon>Bacteria</taxon>
        <taxon>Pseudomonadati</taxon>
        <taxon>Bacteroidota</taxon>
        <taxon>Flavobacteriia</taxon>
        <taxon>Flavobacteriales</taxon>
        <taxon>Flavobacteriaceae</taxon>
        <taxon>Flavobacterium</taxon>
    </lineage>
</organism>
<comment type="caution">
    <text evidence="2">The sequence shown here is derived from an EMBL/GenBank/DDBJ whole genome shotgun (WGS) entry which is preliminary data.</text>
</comment>
<reference evidence="3" key="1">
    <citation type="journal article" date="2019" name="Int. J. Syst. Evol. Microbiol.">
        <title>The Global Catalogue of Microorganisms (GCM) 10K type strain sequencing project: providing services to taxonomists for standard genome sequencing and annotation.</title>
        <authorList>
            <consortium name="The Broad Institute Genomics Platform"/>
            <consortium name="The Broad Institute Genome Sequencing Center for Infectious Disease"/>
            <person name="Wu L."/>
            <person name="Ma J."/>
        </authorList>
    </citation>
    <scope>NUCLEOTIDE SEQUENCE [LARGE SCALE GENOMIC DNA]</scope>
    <source>
        <strain evidence="3">CCUG 49679</strain>
    </source>
</reference>
<sequence>MRSARLLLLILGLSLTVCQAQDIEKQKAKLKLFEEEKLTGEFANLQQKYAGKVLFSNAVTTREIPESSYINSYTFGDKLSFRAFFSHSILNSMLLQMIDKGSKAKDLNNNGTWFPKYLAVLYLDGNRITNTSYAISFGDKETHSDLSQRGTLNDDQSDLDFGKTLYKDLKTRIELLTPGKHMLKIEYVPYFNFGTATDVEFKPVASGEIEMIVKNQKIDLNDPEVCLPTAQMTDKALDAKILKAFKAKGFKAEAKKVRITSKKWNIQRNEFGIILRRYVEAYIGYTKNGKCYYDVYNFNQDYDGNAYQSEVYLMGEGIGTERERSCECLK</sequence>
<gene>
    <name evidence="2" type="ORF">ACFPVY_03310</name>
</gene>
<feature type="signal peptide" evidence="1">
    <location>
        <begin position="1"/>
        <end position="20"/>
    </location>
</feature>
<evidence type="ECO:0000256" key="1">
    <source>
        <dbReference type="SAM" id="SignalP"/>
    </source>
</evidence>
<protein>
    <submittedName>
        <fullName evidence="2">Uncharacterized protein</fullName>
    </submittedName>
</protein>
<evidence type="ECO:0000313" key="2">
    <source>
        <dbReference type="EMBL" id="MFC6095663.1"/>
    </source>
</evidence>